<keyword evidence="2" id="KW-0547">Nucleotide-binding</keyword>
<comment type="caution">
    <text evidence="2">The sequence shown here is derived from an EMBL/GenBank/DDBJ whole genome shotgun (WGS) entry which is preliminary data.</text>
</comment>
<dbReference type="Gene3D" id="3.40.50.300">
    <property type="entry name" value="P-loop containing nucleotide triphosphate hydrolases"/>
    <property type="match status" value="2"/>
</dbReference>
<reference evidence="3" key="1">
    <citation type="journal article" date="2019" name="Int. J. Syst. Evol. Microbiol.">
        <title>The Global Catalogue of Microorganisms (GCM) 10K type strain sequencing project: providing services to taxonomists for standard genome sequencing and annotation.</title>
        <authorList>
            <consortium name="The Broad Institute Genomics Platform"/>
            <consortium name="The Broad Institute Genome Sequencing Center for Infectious Disease"/>
            <person name="Wu L."/>
            <person name="Ma J."/>
        </authorList>
    </citation>
    <scope>NUCLEOTIDE SEQUENCE [LARGE SCALE GENOMIC DNA]</scope>
    <source>
        <strain evidence="3">CGMCC 1.18578</strain>
    </source>
</reference>
<feature type="domain" description="Helicase ATP-binding" evidence="1">
    <location>
        <begin position="50"/>
        <end position="322"/>
    </location>
</feature>
<protein>
    <submittedName>
        <fullName evidence="2">DEAD/DEAH box helicase</fullName>
    </submittedName>
</protein>
<name>A0ABW0QW44_9BACL</name>
<dbReference type="Pfam" id="PF00270">
    <property type="entry name" value="DEAD"/>
    <property type="match status" value="1"/>
</dbReference>
<dbReference type="Proteomes" id="UP001596108">
    <property type="component" value="Unassembled WGS sequence"/>
</dbReference>
<keyword evidence="2" id="KW-0067">ATP-binding</keyword>
<gene>
    <name evidence="2" type="ORF">ACFPQ4_02665</name>
</gene>
<proteinExistence type="predicted"/>
<dbReference type="SMART" id="SM00487">
    <property type="entry name" value="DEXDc"/>
    <property type="match status" value="1"/>
</dbReference>
<evidence type="ECO:0000259" key="1">
    <source>
        <dbReference type="PROSITE" id="PS51192"/>
    </source>
</evidence>
<keyword evidence="2" id="KW-0347">Helicase</keyword>
<evidence type="ECO:0000313" key="2">
    <source>
        <dbReference type="EMBL" id="MFC5528352.1"/>
    </source>
</evidence>
<dbReference type="InterPro" id="IPR006555">
    <property type="entry name" value="ATP-dep_Helicase_C"/>
</dbReference>
<dbReference type="SUPFAM" id="SSF52540">
    <property type="entry name" value="P-loop containing nucleoside triphosphate hydrolases"/>
    <property type="match status" value="2"/>
</dbReference>
<dbReference type="GO" id="GO:0004386">
    <property type="term" value="F:helicase activity"/>
    <property type="evidence" value="ECO:0007669"/>
    <property type="project" value="UniProtKB-KW"/>
</dbReference>
<dbReference type="EMBL" id="JBHSNC010000010">
    <property type="protein sequence ID" value="MFC5528352.1"/>
    <property type="molecule type" value="Genomic_DNA"/>
</dbReference>
<dbReference type="InterPro" id="IPR027417">
    <property type="entry name" value="P-loop_NTPase"/>
</dbReference>
<dbReference type="SMART" id="SM00491">
    <property type="entry name" value="HELICc2"/>
    <property type="match status" value="1"/>
</dbReference>
<accession>A0ABW0QW44</accession>
<sequence>MMSLFKSRIRGGNGGGPQKPSDPTEIFKTLIHQEGYDYLRDIQKDFLKLWYSNRGQRDVVGILNTGAGKTLIGQLMLLSKMNEGVGPVVYLCPDKQLVEQAIQQAAIHNIPVVTIFQEPGQAAEFPVEFLNGKAILVTTFERMFNGRSIFGVDGYGSRPIQEIGAFVIDDAHSCIKKARQQSTIIFERDHPAYSKLYKLFESSIREQGEGALTAIKSGDSTVSRIVPYWVWRQHKDSVFSILQKLYEDNDDSVFFTWGIIGDELSKCQCYISGSQIEITPLQIPVQRIPSFFNAKNRFILSATFNNSTDLITELGIEKDSVVSPLEVDNQGDAGERLIIAPKRYFADLTDEMMRPIIAKYAETHNVVVIVPNGGKAKAWAKYNPTLVDKDNILAATETLRQSQGNLMVFLNRYDGVDLAGDSCRILVLDGKPSAYSARERYISIVREGSPFLNAQTAQTIEQGLGRAVRSGSDHCAVFILDNSLLNFIGVDANRSFFNPATRAQIDFGLELFGEQKPTSCEEALKEIYGAVEACLTGDQEWRQFHKDMILNAEPDDKSATSHLLDIAEMERIGLKKYRDDFYEDACGVIRDFMNTHKDSMSNIDEAYYLQMGATLLDYFNPVGAADMQVKAKSLSSKVLKPQAHTYSKLTKVKGRQADIVVKWLEQYSNGTDVVIAIENLYADLIYSPDVDSHMFEKSVHQIGEFLGFTSQMPEEDEGDGPDNLWRMENGVNLIIEAKNNSTNDKVSRSEIEQLLHSIQWHNDKYGTEQKYVPIMLHRGTRSFENAHPSEDSRVMHEALLKQLKDALSNLAKALSQKPPKFWTIAEVHTLLSTNGLLYSQFADKYTIPLR</sequence>
<organism evidence="2 3">
    <name type="scientific">Cohnella yongneupensis</name>
    <dbReference type="NCBI Taxonomy" id="425006"/>
    <lineage>
        <taxon>Bacteria</taxon>
        <taxon>Bacillati</taxon>
        <taxon>Bacillota</taxon>
        <taxon>Bacilli</taxon>
        <taxon>Bacillales</taxon>
        <taxon>Paenibacillaceae</taxon>
        <taxon>Cohnella</taxon>
    </lineage>
</organism>
<dbReference type="InterPro" id="IPR011545">
    <property type="entry name" value="DEAD/DEAH_box_helicase_dom"/>
</dbReference>
<dbReference type="RefSeq" id="WP_378110184.1">
    <property type="nucleotide sequence ID" value="NZ_JBHSNC010000010.1"/>
</dbReference>
<dbReference type="PROSITE" id="PS51192">
    <property type="entry name" value="HELICASE_ATP_BIND_1"/>
    <property type="match status" value="1"/>
</dbReference>
<keyword evidence="2" id="KW-0378">Hydrolase</keyword>
<dbReference type="Pfam" id="PF13307">
    <property type="entry name" value="Helicase_C_2"/>
    <property type="match status" value="1"/>
</dbReference>
<dbReference type="InterPro" id="IPR014001">
    <property type="entry name" value="Helicase_ATP-bd"/>
</dbReference>
<evidence type="ECO:0000313" key="3">
    <source>
        <dbReference type="Proteomes" id="UP001596108"/>
    </source>
</evidence>
<keyword evidence="3" id="KW-1185">Reference proteome</keyword>